<gene>
    <name evidence="2" type="ORF">EVOR1521_LOCUS2229</name>
</gene>
<keyword evidence="3" id="KW-1185">Reference proteome</keyword>
<dbReference type="Proteomes" id="UP001178507">
    <property type="component" value="Unassembled WGS sequence"/>
</dbReference>
<keyword evidence="1" id="KW-0732">Signal</keyword>
<feature type="signal peptide" evidence="1">
    <location>
        <begin position="1"/>
        <end position="19"/>
    </location>
</feature>
<comment type="caution">
    <text evidence="2">The sequence shown here is derived from an EMBL/GenBank/DDBJ whole genome shotgun (WGS) entry which is preliminary data.</text>
</comment>
<accession>A0AA36HPU2</accession>
<organism evidence="2 3">
    <name type="scientific">Effrenium voratum</name>
    <dbReference type="NCBI Taxonomy" id="2562239"/>
    <lineage>
        <taxon>Eukaryota</taxon>
        <taxon>Sar</taxon>
        <taxon>Alveolata</taxon>
        <taxon>Dinophyceae</taxon>
        <taxon>Suessiales</taxon>
        <taxon>Symbiodiniaceae</taxon>
        <taxon>Effrenium</taxon>
    </lineage>
</organism>
<evidence type="ECO:0000313" key="3">
    <source>
        <dbReference type="Proteomes" id="UP001178507"/>
    </source>
</evidence>
<name>A0AA36HPU2_9DINO</name>
<sequence length="361" mass="41130">MRWAWASLLPLGAADWQLAACPPLPDLGDMDLTLSVMSCVLGNQKHASAHFYIRQWYRHIEELSMKAFRCQLSPSVQGVLDILESMDRALCLVKFKDCFELLDRYEKAVERVCLQMEGSIIDCSVMQELRQVPYEAFQTLEQTLADCQPLVDPFWETLTSRPQGVVWSFGAHHAPKSCEADGPDLASNLLCNGWSGILVEGHRQRRRVLQEHFAHRRDLVILSQLAVPETVGALLEDANWNNPILRDLEVDLLQITFGVNDCEILRGILEGGFRPRAVRAIFWHVVPPPLVYRPRTMRQLGDWYEDAFEDDLKECVNAHGEIPGFKFRLRFVGRLREGQLSAPGPRRRRTQRRSLGCALGA</sequence>
<dbReference type="EMBL" id="CAUJNA010000113">
    <property type="protein sequence ID" value="CAJ1372078.1"/>
    <property type="molecule type" value="Genomic_DNA"/>
</dbReference>
<feature type="chain" id="PRO_5041469696" evidence="1">
    <location>
        <begin position="20"/>
        <end position="361"/>
    </location>
</feature>
<protein>
    <submittedName>
        <fullName evidence="2">Uncharacterized protein</fullName>
    </submittedName>
</protein>
<dbReference type="AlphaFoldDB" id="A0AA36HPU2"/>
<evidence type="ECO:0000256" key="1">
    <source>
        <dbReference type="SAM" id="SignalP"/>
    </source>
</evidence>
<reference evidence="2" key="1">
    <citation type="submission" date="2023-08" db="EMBL/GenBank/DDBJ databases">
        <authorList>
            <person name="Chen Y."/>
            <person name="Shah S."/>
            <person name="Dougan E. K."/>
            <person name="Thang M."/>
            <person name="Chan C."/>
        </authorList>
    </citation>
    <scope>NUCLEOTIDE SEQUENCE</scope>
</reference>
<evidence type="ECO:0000313" key="2">
    <source>
        <dbReference type="EMBL" id="CAJ1372078.1"/>
    </source>
</evidence>
<proteinExistence type="predicted"/>